<evidence type="ECO:0000256" key="3">
    <source>
        <dbReference type="SAM" id="MobiDB-lite"/>
    </source>
</evidence>
<dbReference type="Proteomes" id="UP000799118">
    <property type="component" value="Unassembled WGS sequence"/>
</dbReference>
<dbReference type="AlphaFoldDB" id="A0A6A4HT79"/>
<dbReference type="Pfam" id="PF00035">
    <property type="entry name" value="dsrm"/>
    <property type="match status" value="1"/>
</dbReference>
<dbReference type="InterPro" id="IPR014720">
    <property type="entry name" value="dsRBD_dom"/>
</dbReference>
<feature type="domain" description="RNase III" evidence="5">
    <location>
        <begin position="39"/>
        <end position="130"/>
    </location>
</feature>
<dbReference type="InterPro" id="IPR036389">
    <property type="entry name" value="RNase_III_sf"/>
</dbReference>
<evidence type="ECO:0000313" key="7">
    <source>
        <dbReference type="Proteomes" id="UP000799118"/>
    </source>
</evidence>
<dbReference type="SUPFAM" id="SSF69065">
    <property type="entry name" value="RNase III domain-like"/>
    <property type="match status" value="1"/>
</dbReference>
<protein>
    <submittedName>
        <fullName evidence="6">Uncharacterized protein</fullName>
    </submittedName>
</protein>
<keyword evidence="1 2" id="KW-0694">RNA-binding</keyword>
<dbReference type="OrthoDB" id="3353871at2759"/>
<evidence type="ECO:0000256" key="2">
    <source>
        <dbReference type="PROSITE-ProRule" id="PRU00266"/>
    </source>
</evidence>
<dbReference type="SMART" id="SM00358">
    <property type="entry name" value="DSRM"/>
    <property type="match status" value="1"/>
</dbReference>
<dbReference type="SUPFAM" id="SSF54768">
    <property type="entry name" value="dsRNA-binding domain-like"/>
    <property type="match status" value="1"/>
</dbReference>
<dbReference type="GO" id="GO:0006396">
    <property type="term" value="P:RNA processing"/>
    <property type="evidence" value="ECO:0007669"/>
    <property type="project" value="InterPro"/>
</dbReference>
<accession>A0A6A4HT79</accession>
<evidence type="ECO:0000259" key="5">
    <source>
        <dbReference type="PROSITE" id="PS50142"/>
    </source>
</evidence>
<feature type="region of interest" description="Disordered" evidence="3">
    <location>
        <begin position="158"/>
        <end position="217"/>
    </location>
</feature>
<feature type="domain" description="DRBM" evidence="4">
    <location>
        <begin position="225"/>
        <end position="292"/>
    </location>
</feature>
<evidence type="ECO:0000313" key="6">
    <source>
        <dbReference type="EMBL" id="KAE9399935.1"/>
    </source>
</evidence>
<dbReference type="PROSITE" id="PS50137">
    <property type="entry name" value="DS_RBD"/>
    <property type="match status" value="1"/>
</dbReference>
<keyword evidence="7" id="KW-1185">Reference proteome</keyword>
<organism evidence="6 7">
    <name type="scientific">Gymnopus androsaceus JB14</name>
    <dbReference type="NCBI Taxonomy" id="1447944"/>
    <lineage>
        <taxon>Eukaryota</taxon>
        <taxon>Fungi</taxon>
        <taxon>Dikarya</taxon>
        <taxon>Basidiomycota</taxon>
        <taxon>Agaricomycotina</taxon>
        <taxon>Agaricomycetes</taxon>
        <taxon>Agaricomycetidae</taxon>
        <taxon>Agaricales</taxon>
        <taxon>Marasmiineae</taxon>
        <taxon>Omphalotaceae</taxon>
        <taxon>Gymnopus</taxon>
    </lineage>
</organism>
<dbReference type="Gene3D" id="3.30.160.20">
    <property type="match status" value="1"/>
</dbReference>
<gene>
    <name evidence="6" type="ORF">BT96DRAFT_677091</name>
</gene>
<sequence>MLTKFSDPPALPAIRGDGVDLTALTLSLYTTHPFSVFPTEYSRDRLAQLGKTVLHLVVTEYLFKRKPLTDGQTIQTERDSILNEETILSWLDLYPTEKHHFLNQSNSLNERQNLYDFFLSYVGAVYLSNGYSARPILEDWIIKLISPSDQAVTARQVALEESSPHAPSSVDPPHYTPPLPHQTIIPPLTPPQRSSSVQMIDHLSTPPGSPIAGPSLNGRTTRFTSIAQILNQIAAQKHIPYNYEERAKGEDHTPVWVVHCLIDGQEKGCGRASKKRIAKENAAYQAIVKMGWMRDSEGDLELQMRELV</sequence>
<dbReference type="GO" id="GO:0004525">
    <property type="term" value="F:ribonuclease III activity"/>
    <property type="evidence" value="ECO:0007669"/>
    <property type="project" value="InterPro"/>
</dbReference>
<dbReference type="Pfam" id="PF00636">
    <property type="entry name" value="Ribonuclease_3"/>
    <property type="match status" value="1"/>
</dbReference>
<dbReference type="Gene3D" id="1.10.1520.10">
    <property type="entry name" value="Ribonuclease III domain"/>
    <property type="match status" value="1"/>
</dbReference>
<dbReference type="PROSITE" id="PS50142">
    <property type="entry name" value="RNASE_3_2"/>
    <property type="match status" value="1"/>
</dbReference>
<dbReference type="GO" id="GO:0003723">
    <property type="term" value="F:RNA binding"/>
    <property type="evidence" value="ECO:0007669"/>
    <property type="project" value="UniProtKB-UniRule"/>
</dbReference>
<reference evidence="6" key="1">
    <citation type="journal article" date="2019" name="Environ. Microbiol.">
        <title>Fungal ecological strategies reflected in gene transcription - a case study of two litter decomposers.</title>
        <authorList>
            <person name="Barbi F."/>
            <person name="Kohler A."/>
            <person name="Barry K."/>
            <person name="Baskaran P."/>
            <person name="Daum C."/>
            <person name="Fauchery L."/>
            <person name="Ihrmark K."/>
            <person name="Kuo A."/>
            <person name="LaButti K."/>
            <person name="Lipzen A."/>
            <person name="Morin E."/>
            <person name="Grigoriev I.V."/>
            <person name="Henrissat B."/>
            <person name="Lindahl B."/>
            <person name="Martin F."/>
        </authorList>
    </citation>
    <scope>NUCLEOTIDE SEQUENCE</scope>
    <source>
        <strain evidence="6">JB14</strain>
    </source>
</reference>
<evidence type="ECO:0000256" key="1">
    <source>
        <dbReference type="ARBA" id="ARBA00022884"/>
    </source>
</evidence>
<evidence type="ECO:0000259" key="4">
    <source>
        <dbReference type="PROSITE" id="PS50137"/>
    </source>
</evidence>
<name>A0A6A4HT79_9AGAR</name>
<dbReference type="CDD" id="cd00593">
    <property type="entry name" value="RIBOc"/>
    <property type="match status" value="1"/>
</dbReference>
<proteinExistence type="predicted"/>
<dbReference type="InterPro" id="IPR000999">
    <property type="entry name" value="RNase_III_dom"/>
</dbReference>
<dbReference type="EMBL" id="ML769463">
    <property type="protein sequence ID" value="KAE9399935.1"/>
    <property type="molecule type" value="Genomic_DNA"/>
</dbReference>